<keyword evidence="4 5" id="KW-0175">Coiled coil</keyword>
<evidence type="ECO:0000313" key="6">
    <source>
        <dbReference type="EMBL" id="VDN13642.1"/>
    </source>
</evidence>
<keyword evidence="3" id="KW-0677">Repeat</keyword>
<dbReference type="FunFam" id="1.20.5.170:FF:000001">
    <property type="entry name" value="Tropomyosin alpha-1 chain isoform 1"/>
    <property type="match status" value="1"/>
</dbReference>
<accession>A0A3P7NZI1</accession>
<name>A0A3P7NZI1_DIBLA</name>
<sequence length="278" mass="31735">MAATTAESLLDTLKKKLLTFKNSVDSLSAELEKKNKILEAEREKKTKVMIKHMFCSNCRFPHFLLQGEVAALQRRIRLLEDELESTDTRLTDATVKLEEASKAADESERFRRALQSRQVSDDDRIEQLTVMIQRTTKEAAEAKAKFEEVKGESIFLSVAILTLSDCGGNRGCKVLENRTVADEERISQLEEQLKEFTFMAEDADRKYDEASRKLAITEVDLERAESRLEASESRIRSMEDELRSVTTNLKSMELSESTVRPTHIVIFAFSTFPGFHKK</sequence>
<dbReference type="SUPFAM" id="SSF57997">
    <property type="entry name" value="Tropomyosin"/>
    <property type="match status" value="2"/>
</dbReference>
<evidence type="ECO:0000313" key="7">
    <source>
        <dbReference type="Proteomes" id="UP000281553"/>
    </source>
</evidence>
<dbReference type="Pfam" id="PF00261">
    <property type="entry name" value="Tropomyosin"/>
    <property type="match status" value="2"/>
</dbReference>
<dbReference type="Proteomes" id="UP000281553">
    <property type="component" value="Unassembled WGS sequence"/>
</dbReference>
<evidence type="ECO:0000256" key="5">
    <source>
        <dbReference type="SAM" id="Coils"/>
    </source>
</evidence>
<dbReference type="EMBL" id="UYRU01056964">
    <property type="protein sequence ID" value="VDN13642.1"/>
    <property type="molecule type" value="Genomic_DNA"/>
</dbReference>
<evidence type="ECO:0008006" key="8">
    <source>
        <dbReference type="Google" id="ProtNLM"/>
    </source>
</evidence>
<gene>
    <name evidence="6" type="ORF">DILT_LOCUS9473</name>
</gene>
<reference evidence="6 7" key="1">
    <citation type="submission" date="2018-11" db="EMBL/GenBank/DDBJ databases">
        <authorList>
            <consortium name="Pathogen Informatics"/>
        </authorList>
    </citation>
    <scope>NUCLEOTIDE SEQUENCE [LARGE SCALE GENOMIC DNA]</scope>
</reference>
<dbReference type="PANTHER" id="PTHR19269">
    <property type="entry name" value="TROPOMYOSIN"/>
    <property type="match status" value="1"/>
</dbReference>
<proteinExistence type="inferred from homology"/>
<dbReference type="OrthoDB" id="128924at2759"/>
<dbReference type="InterPro" id="IPR000533">
    <property type="entry name" value="Tropomyosin"/>
</dbReference>
<dbReference type="Gene3D" id="1.20.5.170">
    <property type="match status" value="2"/>
</dbReference>
<dbReference type="AlphaFoldDB" id="A0A3P7NZI1"/>
<evidence type="ECO:0000256" key="1">
    <source>
        <dbReference type="ARBA" id="ARBA00002987"/>
    </source>
</evidence>
<feature type="coiled-coil region" evidence="5">
    <location>
        <begin position="10"/>
        <end position="96"/>
    </location>
</feature>
<evidence type="ECO:0000256" key="4">
    <source>
        <dbReference type="ARBA" id="ARBA00023054"/>
    </source>
</evidence>
<comment type="function">
    <text evidence="1">Tropomyosin, in association with the troponin complex, plays a central role in the calcium dependent regulation of muscle contraction.</text>
</comment>
<dbReference type="PRINTS" id="PR00194">
    <property type="entry name" value="TROPOMYOSIN"/>
</dbReference>
<feature type="coiled-coil region" evidence="5">
    <location>
        <begin position="125"/>
        <end position="255"/>
    </location>
</feature>
<organism evidence="6 7">
    <name type="scientific">Dibothriocephalus latus</name>
    <name type="common">Fish tapeworm</name>
    <name type="synonym">Diphyllobothrium latum</name>
    <dbReference type="NCBI Taxonomy" id="60516"/>
    <lineage>
        <taxon>Eukaryota</taxon>
        <taxon>Metazoa</taxon>
        <taxon>Spiralia</taxon>
        <taxon>Lophotrochozoa</taxon>
        <taxon>Platyhelminthes</taxon>
        <taxon>Cestoda</taxon>
        <taxon>Eucestoda</taxon>
        <taxon>Diphyllobothriidea</taxon>
        <taxon>Diphyllobothriidae</taxon>
        <taxon>Dibothriocephalus</taxon>
    </lineage>
</organism>
<evidence type="ECO:0000256" key="3">
    <source>
        <dbReference type="ARBA" id="ARBA00022737"/>
    </source>
</evidence>
<keyword evidence="7" id="KW-1185">Reference proteome</keyword>
<evidence type="ECO:0000256" key="2">
    <source>
        <dbReference type="ARBA" id="ARBA00009036"/>
    </source>
</evidence>
<comment type="similarity">
    <text evidence="2">Belongs to the tropomyosin family.</text>
</comment>
<protein>
    <recommendedName>
        <fullName evidence="8">Tropomyosin</fullName>
    </recommendedName>
</protein>